<organism evidence="1 2">
    <name type="scientific">Escherichia coli</name>
    <dbReference type="NCBI Taxonomy" id="562"/>
    <lineage>
        <taxon>Bacteria</taxon>
        <taxon>Pseudomonadati</taxon>
        <taxon>Pseudomonadota</taxon>
        <taxon>Gammaproteobacteria</taxon>
        <taxon>Enterobacterales</taxon>
        <taxon>Enterobacteriaceae</taxon>
        <taxon>Escherichia</taxon>
    </lineage>
</organism>
<reference evidence="1 2" key="1">
    <citation type="submission" date="2018-06" db="EMBL/GenBank/DDBJ databases">
        <authorList>
            <consortium name="Pathogen Informatics"/>
            <person name="Doyle S."/>
        </authorList>
    </citation>
    <scope>NUCLEOTIDE SEQUENCE [LARGE SCALE GENOMIC DNA]</scope>
    <source>
        <strain evidence="1 2">NCTC9962</strain>
    </source>
</reference>
<name>A0A377B876_ECOLX</name>
<dbReference type="AlphaFoldDB" id="A0A377B876"/>
<gene>
    <name evidence="1" type="primary">dsbA_1</name>
    <name evidence="1" type="ORF">NCTC9962_03416</name>
</gene>
<protein>
    <submittedName>
        <fullName evidence="1">Thiol:disulfide interchange protein</fullName>
    </submittedName>
</protein>
<sequence>MGGDLGKDLTQAWAVAMALGVEDKVTVPLF</sequence>
<proteinExistence type="predicted"/>
<evidence type="ECO:0000313" key="1">
    <source>
        <dbReference type="EMBL" id="STL47900.1"/>
    </source>
</evidence>
<accession>A0A377B876</accession>
<dbReference type="EMBL" id="UGED01000008">
    <property type="protein sequence ID" value="STL47900.1"/>
    <property type="molecule type" value="Genomic_DNA"/>
</dbReference>
<dbReference type="Proteomes" id="UP000254052">
    <property type="component" value="Unassembled WGS sequence"/>
</dbReference>
<evidence type="ECO:0000313" key="2">
    <source>
        <dbReference type="Proteomes" id="UP000254052"/>
    </source>
</evidence>